<feature type="compositionally biased region" description="Polar residues" evidence="1">
    <location>
        <begin position="450"/>
        <end position="472"/>
    </location>
</feature>
<dbReference type="OrthoDB" id="10057281at2759"/>
<feature type="region of interest" description="Disordered" evidence="1">
    <location>
        <begin position="1"/>
        <end position="168"/>
    </location>
</feature>
<keyword evidence="3" id="KW-1185">Reference proteome</keyword>
<feature type="region of interest" description="Disordered" evidence="1">
    <location>
        <begin position="682"/>
        <end position="713"/>
    </location>
</feature>
<feature type="compositionally biased region" description="Basic and acidic residues" evidence="1">
    <location>
        <begin position="257"/>
        <end position="267"/>
    </location>
</feature>
<dbReference type="PANTHER" id="PTHR14726">
    <property type="entry name" value="JHY PROTEIN HOMOLOG"/>
    <property type="match status" value="1"/>
</dbReference>
<proteinExistence type="predicted"/>
<feature type="compositionally biased region" description="Pro residues" evidence="1">
    <location>
        <begin position="699"/>
        <end position="711"/>
    </location>
</feature>
<dbReference type="PANTHER" id="PTHR14726:SF1">
    <property type="entry name" value="JHY PROTEIN HOMOLOG"/>
    <property type="match status" value="1"/>
</dbReference>
<feature type="compositionally biased region" description="Polar residues" evidence="1">
    <location>
        <begin position="383"/>
        <end position="396"/>
    </location>
</feature>
<name>A0A8K1LJ26_9PASS</name>
<feature type="region of interest" description="Disordered" evidence="1">
    <location>
        <begin position="559"/>
        <end position="606"/>
    </location>
</feature>
<protein>
    <recommendedName>
        <fullName evidence="4">Jhy protein homolog</fullName>
    </recommendedName>
</protein>
<feature type="compositionally biased region" description="Acidic residues" evidence="1">
    <location>
        <begin position="134"/>
        <end position="150"/>
    </location>
</feature>
<feature type="compositionally biased region" description="Polar residues" evidence="1">
    <location>
        <begin position="357"/>
        <end position="369"/>
    </location>
</feature>
<evidence type="ECO:0000313" key="3">
    <source>
        <dbReference type="Proteomes" id="UP000796761"/>
    </source>
</evidence>
<organism evidence="2 3">
    <name type="scientific">Zosterops borbonicus</name>
    <dbReference type="NCBI Taxonomy" id="364589"/>
    <lineage>
        <taxon>Eukaryota</taxon>
        <taxon>Metazoa</taxon>
        <taxon>Chordata</taxon>
        <taxon>Craniata</taxon>
        <taxon>Vertebrata</taxon>
        <taxon>Euteleostomi</taxon>
        <taxon>Archelosauria</taxon>
        <taxon>Archosauria</taxon>
        <taxon>Dinosauria</taxon>
        <taxon>Saurischia</taxon>
        <taxon>Theropoda</taxon>
        <taxon>Coelurosauria</taxon>
        <taxon>Aves</taxon>
        <taxon>Neognathae</taxon>
        <taxon>Neoaves</taxon>
        <taxon>Telluraves</taxon>
        <taxon>Australaves</taxon>
        <taxon>Passeriformes</taxon>
        <taxon>Sylvioidea</taxon>
        <taxon>Zosteropidae</taxon>
        <taxon>Zosterops</taxon>
    </lineage>
</organism>
<comment type="caution">
    <text evidence="2">The sequence shown here is derived from an EMBL/GenBank/DDBJ whole genome shotgun (WGS) entry which is preliminary data.</text>
</comment>
<evidence type="ECO:0008006" key="4">
    <source>
        <dbReference type="Google" id="ProtNLM"/>
    </source>
</evidence>
<feature type="compositionally biased region" description="Basic and acidic residues" evidence="1">
    <location>
        <begin position="9"/>
        <end position="19"/>
    </location>
</feature>
<feature type="compositionally biased region" description="Polar residues" evidence="1">
    <location>
        <begin position="576"/>
        <end position="589"/>
    </location>
</feature>
<dbReference type="AlphaFoldDB" id="A0A8K1LJ26"/>
<feature type="region of interest" description="Disordered" evidence="1">
    <location>
        <begin position="354"/>
        <end position="411"/>
    </location>
</feature>
<accession>A0A8K1LJ26</accession>
<sequence length="736" mass="82064">MGPGWARDCGVRDTGDRDTGNGPGMGPGLRGERLGTGTPGMGPGQRGERDRGQGDREWARDCGVRETGDRETGNGPGMGPGLRVLVPPVFQPASWERDRSSASSLEDSQECHSEGLEKERILENQELAGQDAADILEGDSLEEDSLEEMSSDEKGRQNIYGSGRNKLPVDKYSSLRYNPHWRSTKEGAEFFKAEEASQISGGSSEDFSVDSFHLHSSGSSENNPQETKTQDPLPEFGPELSNFYGANVASSKPVEPQAKRKEPEGGFHAKVNPGRAFPPQNQQDPPHRAKKDFVKKNKRTLGLQSGKRNSYLELHNKKQQVLQGQVTDPPPGDGESLQNVPTFQVGKVKLENKWYPKNQQLKPWPQRQQHIPGFPPAEEQDHSSALQGDLNPNSSLGPDPAERSQSGFNNFPNSVLTPSTYHYLPIFQNFYPAEVLNPEDPSKENKKYQHSSSSGIPHQHSNFPKNNISSGQAQPELENISSDFNAVFQEKVVKDQAPLHDFKNHIHEDNSSPTASCRPSRVTEKKRQHQAGIPDFRDDFGLWGLFPPALPQGQRASLRDLGRAEGNPRKSRRSSSEGSLLQMEKQSQAKGRKKLSRSKPYMNLNMKLGGLGPDYETIKEKKEKLKMQKEYSRQIKEYNMRNITVVQRLPAKPPVSSVSRQKLPQFPWFQALEYAKKIPKPKTLITKPPEQEVKEEVVPPAPAGPSLPPLPSLESLWNRHQKEKELVAAFKTLHIL</sequence>
<feature type="region of interest" description="Disordered" evidence="1">
    <location>
        <begin position="194"/>
        <end position="342"/>
    </location>
</feature>
<feature type="compositionally biased region" description="Basic and acidic residues" evidence="1">
    <location>
        <begin position="109"/>
        <end position="123"/>
    </location>
</feature>
<feature type="compositionally biased region" description="Basic and acidic residues" evidence="1">
    <location>
        <begin position="46"/>
        <end position="72"/>
    </location>
</feature>
<dbReference type="GO" id="GO:0035082">
    <property type="term" value="P:axoneme assembly"/>
    <property type="evidence" value="ECO:0007669"/>
    <property type="project" value="TreeGrafter"/>
</dbReference>
<dbReference type="EMBL" id="SWJQ01000367">
    <property type="protein sequence ID" value="TRZ15483.1"/>
    <property type="molecule type" value="Genomic_DNA"/>
</dbReference>
<dbReference type="InterPro" id="IPR027968">
    <property type="entry name" value="JHY"/>
</dbReference>
<feature type="compositionally biased region" description="Polar residues" evidence="1">
    <location>
        <begin position="214"/>
        <end position="227"/>
    </location>
</feature>
<reference evidence="2" key="1">
    <citation type="submission" date="2019-04" db="EMBL/GenBank/DDBJ databases">
        <title>Genome assembly of Zosterops borbonicus 15179.</title>
        <authorList>
            <person name="Leroy T."/>
            <person name="Anselmetti Y."/>
            <person name="Tilak M.-K."/>
            <person name="Nabholz B."/>
        </authorList>
    </citation>
    <scope>NUCLEOTIDE SEQUENCE</scope>
    <source>
        <strain evidence="2">HGM_15179</strain>
        <tissue evidence="2">Muscle</tissue>
    </source>
</reference>
<feature type="region of interest" description="Disordered" evidence="1">
    <location>
        <begin position="502"/>
        <end position="533"/>
    </location>
</feature>
<feature type="region of interest" description="Disordered" evidence="1">
    <location>
        <begin position="437"/>
        <end position="472"/>
    </location>
</feature>
<feature type="compositionally biased region" description="Polar residues" evidence="1">
    <location>
        <begin position="197"/>
        <end position="206"/>
    </location>
</feature>
<gene>
    <name evidence="2" type="ORF">HGM15179_011620</name>
</gene>
<feature type="compositionally biased region" description="Basic and acidic residues" evidence="1">
    <location>
        <begin position="559"/>
        <end position="568"/>
    </location>
</feature>
<evidence type="ECO:0000256" key="1">
    <source>
        <dbReference type="SAM" id="MobiDB-lite"/>
    </source>
</evidence>
<feature type="compositionally biased region" description="Basic and acidic residues" evidence="1">
    <location>
        <begin position="285"/>
        <end position="295"/>
    </location>
</feature>
<dbReference type="Proteomes" id="UP000796761">
    <property type="component" value="Unassembled WGS sequence"/>
</dbReference>
<dbReference type="Pfam" id="PF15261">
    <property type="entry name" value="JHY"/>
    <property type="match status" value="1"/>
</dbReference>
<evidence type="ECO:0000313" key="2">
    <source>
        <dbReference type="EMBL" id="TRZ15483.1"/>
    </source>
</evidence>